<evidence type="ECO:0000313" key="3">
    <source>
        <dbReference type="Proteomes" id="UP001237642"/>
    </source>
</evidence>
<feature type="compositionally biased region" description="Basic and acidic residues" evidence="1">
    <location>
        <begin position="81"/>
        <end position="90"/>
    </location>
</feature>
<dbReference type="AlphaFoldDB" id="A0AAD8GPF2"/>
<dbReference type="PANTHER" id="PTHR33223:SF10">
    <property type="entry name" value="AMINOTRANSFERASE-LIKE PLANT MOBILE DOMAIN-CONTAINING PROTEIN"/>
    <property type="match status" value="1"/>
</dbReference>
<proteinExistence type="predicted"/>
<evidence type="ECO:0000313" key="2">
    <source>
        <dbReference type="EMBL" id="KAK1351824.1"/>
    </source>
</evidence>
<feature type="region of interest" description="Disordered" evidence="1">
    <location>
        <begin position="14"/>
        <end position="47"/>
    </location>
</feature>
<dbReference type="PANTHER" id="PTHR33223">
    <property type="entry name" value="CCHC-TYPE DOMAIN-CONTAINING PROTEIN"/>
    <property type="match status" value="1"/>
</dbReference>
<keyword evidence="3" id="KW-1185">Reference proteome</keyword>
<evidence type="ECO:0008006" key="4">
    <source>
        <dbReference type="Google" id="ProtNLM"/>
    </source>
</evidence>
<dbReference type="EMBL" id="JAUIZM010000024">
    <property type="protein sequence ID" value="KAK1351824.1"/>
    <property type="molecule type" value="Genomic_DNA"/>
</dbReference>
<name>A0AAD8GPF2_9APIA</name>
<organism evidence="2 3">
    <name type="scientific">Heracleum sosnowskyi</name>
    <dbReference type="NCBI Taxonomy" id="360622"/>
    <lineage>
        <taxon>Eukaryota</taxon>
        <taxon>Viridiplantae</taxon>
        <taxon>Streptophyta</taxon>
        <taxon>Embryophyta</taxon>
        <taxon>Tracheophyta</taxon>
        <taxon>Spermatophyta</taxon>
        <taxon>Magnoliopsida</taxon>
        <taxon>eudicotyledons</taxon>
        <taxon>Gunneridae</taxon>
        <taxon>Pentapetalae</taxon>
        <taxon>asterids</taxon>
        <taxon>campanulids</taxon>
        <taxon>Apiales</taxon>
        <taxon>Apiaceae</taxon>
        <taxon>Apioideae</taxon>
        <taxon>apioid superclade</taxon>
        <taxon>Tordylieae</taxon>
        <taxon>Tordyliinae</taxon>
        <taxon>Heracleum</taxon>
    </lineage>
</organism>
<sequence>MPTPEEQKAMILKWREERASKNGRQKKLEQTEKEAQARAKKREADLAKLEAIKRRRAELDAEEKALQDAVETGERTLMVTEQRKEKKVYNDEDESSDSESHPRRTRHKSTVRSDTDDERDPNMKDRLRRMEMAMFGDRRLKRKFSRHYSHLCRREKDTKALIHCRQRPDEELGDYLTRFKEEAGMVTNLDKVKAAGFLSAGLDPVKGKKLRSSLYDIPPKSLNDIYLWGESIRRRMESIGGYKDSRREDRGKKGRDRYESSRRYDDRRSDAKGRDKGVERRRDKDSTVFTPLNAPISKILHEIKGKPGFVRPARLKMPDYKKNGSKYCDYHKDKGHNTDECYHLKKLIEKMIKDGELNHFVKDLRDKLAPRKDKRKEPEDGERYMGELKTISGGSTLDRDSKTTKKRYVRQVYNLYQFQSAKQAMPIMFTGDDYEDVI</sequence>
<dbReference type="Proteomes" id="UP001237642">
    <property type="component" value="Unassembled WGS sequence"/>
</dbReference>
<accession>A0AAD8GPF2</accession>
<reference evidence="2" key="1">
    <citation type="submission" date="2023-02" db="EMBL/GenBank/DDBJ databases">
        <title>Genome of toxic invasive species Heracleum sosnowskyi carries increased number of genes despite the absence of recent whole-genome duplications.</title>
        <authorList>
            <person name="Schelkunov M."/>
            <person name="Shtratnikova V."/>
            <person name="Makarenko M."/>
            <person name="Klepikova A."/>
            <person name="Omelchenko D."/>
            <person name="Novikova G."/>
            <person name="Obukhova E."/>
            <person name="Bogdanov V."/>
            <person name="Penin A."/>
            <person name="Logacheva M."/>
        </authorList>
    </citation>
    <scope>NUCLEOTIDE SEQUENCE</scope>
    <source>
        <strain evidence="2">Hsosn_3</strain>
        <tissue evidence="2">Leaf</tissue>
    </source>
</reference>
<feature type="region of interest" description="Disordered" evidence="1">
    <location>
        <begin position="66"/>
        <end position="125"/>
    </location>
</feature>
<protein>
    <recommendedName>
        <fullName evidence="4">Retrotransposon gag domain-containing protein</fullName>
    </recommendedName>
</protein>
<feature type="region of interest" description="Disordered" evidence="1">
    <location>
        <begin position="243"/>
        <end position="286"/>
    </location>
</feature>
<comment type="caution">
    <text evidence="2">The sequence shown here is derived from an EMBL/GenBank/DDBJ whole genome shotgun (WGS) entry which is preliminary data.</text>
</comment>
<reference evidence="2" key="2">
    <citation type="submission" date="2023-05" db="EMBL/GenBank/DDBJ databases">
        <authorList>
            <person name="Schelkunov M.I."/>
        </authorList>
    </citation>
    <scope>NUCLEOTIDE SEQUENCE</scope>
    <source>
        <strain evidence="2">Hsosn_3</strain>
        <tissue evidence="2">Leaf</tissue>
    </source>
</reference>
<evidence type="ECO:0000256" key="1">
    <source>
        <dbReference type="SAM" id="MobiDB-lite"/>
    </source>
</evidence>
<gene>
    <name evidence="2" type="ORF">POM88_053965</name>
</gene>